<feature type="region of interest" description="Disordered" evidence="1">
    <location>
        <begin position="184"/>
        <end position="215"/>
    </location>
</feature>
<name>A0A916ZEI1_9HYPH</name>
<sequence>MLFCLTTCSKAGYSGAVLGVAMSQDLIRYDILAQEALRGVIRKVLGEVVKTGLPGDHHFFITFLTSAPGVRVSSRLREKYPELMTIVIQHQYWDLAVTETSFEVGLSFSDIPERLLVPFAAIRGFYDPAVNFELEFDVRDAEAANSPGSEAGAAPLALAPVPLAAEDKPKRSAAPAKLATKAADISAEDEAADAPAGEPKKAADVVSLDAFRKKT</sequence>
<dbReference type="Gene3D" id="2.30.30.220">
    <property type="entry name" value="SspB-like"/>
    <property type="match status" value="1"/>
</dbReference>
<evidence type="ECO:0000256" key="1">
    <source>
        <dbReference type="SAM" id="MobiDB-lite"/>
    </source>
</evidence>
<keyword evidence="3" id="KW-1185">Reference proteome</keyword>
<organism evidence="2 3">
    <name type="scientific">Aureimonas endophytica</name>
    <dbReference type="NCBI Taxonomy" id="2027858"/>
    <lineage>
        <taxon>Bacteria</taxon>
        <taxon>Pseudomonadati</taxon>
        <taxon>Pseudomonadota</taxon>
        <taxon>Alphaproteobacteria</taxon>
        <taxon>Hyphomicrobiales</taxon>
        <taxon>Aurantimonadaceae</taxon>
        <taxon>Aureimonas</taxon>
    </lineage>
</organism>
<accession>A0A916ZEI1</accession>
<dbReference type="AlphaFoldDB" id="A0A916ZEI1"/>
<dbReference type="InterPro" id="IPR007481">
    <property type="entry name" value="SspB"/>
</dbReference>
<dbReference type="InterPro" id="IPR036760">
    <property type="entry name" value="SspB-like_sf"/>
</dbReference>
<proteinExistence type="predicted"/>
<evidence type="ECO:0000313" key="3">
    <source>
        <dbReference type="Proteomes" id="UP000644699"/>
    </source>
</evidence>
<gene>
    <name evidence="2" type="ORF">GCM10011390_08480</name>
</gene>
<evidence type="ECO:0008006" key="4">
    <source>
        <dbReference type="Google" id="ProtNLM"/>
    </source>
</evidence>
<dbReference type="SUPFAM" id="SSF101738">
    <property type="entry name" value="SspB-like"/>
    <property type="match status" value="1"/>
</dbReference>
<protein>
    <recommendedName>
        <fullName evidence="4">Stringent starvation protein B</fullName>
    </recommendedName>
</protein>
<dbReference type="EMBL" id="BMIQ01000001">
    <property type="protein sequence ID" value="GGD92043.1"/>
    <property type="molecule type" value="Genomic_DNA"/>
</dbReference>
<dbReference type="Pfam" id="PF04386">
    <property type="entry name" value="SspB"/>
    <property type="match status" value="1"/>
</dbReference>
<evidence type="ECO:0000313" key="2">
    <source>
        <dbReference type="EMBL" id="GGD92043.1"/>
    </source>
</evidence>
<reference evidence="2" key="2">
    <citation type="submission" date="2020-09" db="EMBL/GenBank/DDBJ databases">
        <authorList>
            <person name="Sun Q."/>
            <person name="Zhou Y."/>
        </authorList>
    </citation>
    <scope>NUCLEOTIDE SEQUENCE</scope>
    <source>
        <strain evidence="2">CGMCC 1.15367</strain>
    </source>
</reference>
<dbReference type="Proteomes" id="UP000644699">
    <property type="component" value="Unassembled WGS sequence"/>
</dbReference>
<comment type="caution">
    <text evidence="2">The sequence shown here is derived from an EMBL/GenBank/DDBJ whole genome shotgun (WGS) entry which is preliminary data.</text>
</comment>
<reference evidence="2" key="1">
    <citation type="journal article" date="2014" name="Int. J. Syst. Evol. Microbiol.">
        <title>Complete genome sequence of Corynebacterium casei LMG S-19264T (=DSM 44701T), isolated from a smear-ripened cheese.</title>
        <authorList>
            <consortium name="US DOE Joint Genome Institute (JGI-PGF)"/>
            <person name="Walter F."/>
            <person name="Albersmeier A."/>
            <person name="Kalinowski J."/>
            <person name="Ruckert C."/>
        </authorList>
    </citation>
    <scope>NUCLEOTIDE SEQUENCE</scope>
    <source>
        <strain evidence="2">CGMCC 1.15367</strain>
    </source>
</reference>